<reference evidence="1 2" key="1">
    <citation type="journal article" date="2014" name="Int. J. Syst. Evol. Microbiol.">
        <title>Complete genome sequence of Corynebacterium casei LMG S-19264T (=DSM 44701T), isolated from a smear-ripened cheese.</title>
        <authorList>
            <consortium name="US DOE Joint Genome Institute (JGI-PGF)"/>
            <person name="Walter F."/>
            <person name="Albersmeier A."/>
            <person name="Kalinowski J."/>
            <person name="Ruckert C."/>
        </authorList>
    </citation>
    <scope>NUCLEOTIDE SEQUENCE [LARGE SCALE GENOMIC DNA]</scope>
    <source>
        <strain evidence="1 2">CGMCC 1.9161</strain>
    </source>
</reference>
<evidence type="ECO:0000313" key="1">
    <source>
        <dbReference type="EMBL" id="GGK44670.1"/>
    </source>
</evidence>
<dbReference type="EMBL" id="BMMF01000011">
    <property type="protein sequence ID" value="GGK44670.1"/>
    <property type="molecule type" value="Genomic_DNA"/>
</dbReference>
<gene>
    <name evidence="1" type="ORF">GCM10011322_34780</name>
</gene>
<name>A0A917QD34_9HYPH</name>
<dbReference type="Pfam" id="PF11010">
    <property type="entry name" value="DUF2848"/>
    <property type="match status" value="1"/>
</dbReference>
<dbReference type="InterPro" id="IPR021269">
    <property type="entry name" value="DUF2848"/>
</dbReference>
<dbReference type="Proteomes" id="UP000600449">
    <property type="component" value="Unassembled WGS sequence"/>
</dbReference>
<protein>
    <recommendedName>
        <fullName evidence="3">DUF2848 domain-containing protein</fullName>
    </recommendedName>
</protein>
<evidence type="ECO:0008006" key="3">
    <source>
        <dbReference type="Google" id="ProtNLM"/>
    </source>
</evidence>
<proteinExistence type="predicted"/>
<accession>A0A917QD34</accession>
<comment type="caution">
    <text evidence="1">The sequence shown here is derived from an EMBL/GenBank/DDBJ whole genome shotgun (WGS) entry which is preliminary data.</text>
</comment>
<dbReference type="RefSeq" id="WP_210317662.1">
    <property type="nucleotide sequence ID" value="NZ_BMMF01000011.1"/>
</dbReference>
<sequence>MSATLAFATPDGGMLHVRVETAIVAGWTARDRAAVDHHIEELAAIGVPAPSTVPLYYRVAASLLTQDETIEVVGEGTSGEAEPVVISDSQGRPWLTVGSDHTDRALEATSVALSKQICAKPLARAAWPLASLMERLDALTLASSVQEEEGGPFVAYQAGTLATIRPLAELIAGSPVAIDGRLPPNTAMLCGTLPVLAGGVRPARAMRLEIGDGEARLAHEYATRVLPVVA</sequence>
<keyword evidence="2" id="KW-1185">Reference proteome</keyword>
<organism evidence="1 2">
    <name type="scientific">Salinarimonas ramus</name>
    <dbReference type="NCBI Taxonomy" id="690164"/>
    <lineage>
        <taxon>Bacteria</taxon>
        <taxon>Pseudomonadati</taxon>
        <taxon>Pseudomonadota</taxon>
        <taxon>Alphaproteobacteria</taxon>
        <taxon>Hyphomicrobiales</taxon>
        <taxon>Salinarimonadaceae</taxon>
        <taxon>Salinarimonas</taxon>
    </lineage>
</organism>
<dbReference type="AlphaFoldDB" id="A0A917QD34"/>
<evidence type="ECO:0000313" key="2">
    <source>
        <dbReference type="Proteomes" id="UP000600449"/>
    </source>
</evidence>